<evidence type="ECO:0000256" key="1">
    <source>
        <dbReference type="SAM" id="MobiDB-lite"/>
    </source>
</evidence>
<accession>A0AAV6TIA4</accession>
<proteinExistence type="predicted"/>
<comment type="caution">
    <text evidence="2">The sequence shown here is derived from an EMBL/GenBank/DDBJ whole genome shotgun (WGS) entry which is preliminary data.</text>
</comment>
<name>A0AAV6TIA4_9ARAC</name>
<dbReference type="EMBL" id="JAFNEN010004062">
    <property type="protein sequence ID" value="KAG8171381.1"/>
    <property type="molecule type" value="Genomic_DNA"/>
</dbReference>
<organism evidence="2 3">
    <name type="scientific">Oedothorax gibbosus</name>
    <dbReference type="NCBI Taxonomy" id="931172"/>
    <lineage>
        <taxon>Eukaryota</taxon>
        <taxon>Metazoa</taxon>
        <taxon>Ecdysozoa</taxon>
        <taxon>Arthropoda</taxon>
        <taxon>Chelicerata</taxon>
        <taxon>Arachnida</taxon>
        <taxon>Araneae</taxon>
        <taxon>Araneomorphae</taxon>
        <taxon>Entelegynae</taxon>
        <taxon>Araneoidea</taxon>
        <taxon>Linyphiidae</taxon>
        <taxon>Erigoninae</taxon>
        <taxon>Oedothorax</taxon>
    </lineage>
</organism>
<feature type="compositionally biased region" description="Gly residues" evidence="1">
    <location>
        <begin position="40"/>
        <end position="49"/>
    </location>
</feature>
<keyword evidence="3" id="KW-1185">Reference proteome</keyword>
<gene>
    <name evidence="2" type="ORF">JTE90_019307</name>
</gene>
<feature type="compositionally biased region" description="Gly residues" evidence="1">
    <location>
        <begin position="12"/>
        <end position="28"/>
    </location>
</feature>
<dbReference type="Proteomes" id="UP000827092">
    <property type="component" value="Unassembled WGS sequence"/>
</dbReference>
<sequence length="113" mass="11825">MDVEGKGRGRSSNGGRGSGRSAMGGRGSGRSTMDVEGKGTGRSSNGGPGVEDPAMEGRAWKIQQWGPGQGKIHPMEAEAVEDAAGFLFLLIGKTVVAFFRPVLIAHDRQNLTK</sequence>
<reference evidence="2 3" key="1">
    <citation type="journal article" date="2022" name="Nat. Ecol. Evol.">
        <title>A masculinizing supergene underlies an exaggerated male reproductive morph in a spider.</title>
        <authorList>
            <person name="Hendrickx F."/>
            <person name="De Corte Z."/>
            <person name="Sonet G."/>
            <person name="Van Belleghem S.M."/>
            <person name="Kostlbacher S."/>
            <person name="Vangestel C."/>
        </authorList>
    </citation>
    <scope>NUCLEOTIDE SEQUENCE [LARGE SCALE GENOMIC DNA]</scope>
    <source>
        <strain evidence="2">W744_W776</strain>
    </source>
</reference>
<evidence type="ECO:0000313" key="3">
    <source>
        <dbReference type="Proteomes" id="UP000827092"/>
    </source>
</evidence>
<protein>
    <submittedName>
        <fullName evidence="2">Uncharacterized protein</fullName>
    </submittedName>
</protein>
<feature type="region of interest" description="Disordered" evidence="1">
    <location>
        <begin position="1"/>
        <end position="59"/>
    </location>
</feature>
<dbReference type="AlphaFoldDB" id="A0AAV6TIA4"/>
<evidence type="ECO:0000313" key="2">
    <source>
        <dbReference type="EMBL" id="KAG8171381.1"/>
    </source>
</evidence>